<evidence type="ECO:0000256" key="2">
    <source>
        <dbReference type="ARBA" id="ARBA00006275"/>
    </source>
</evidence>
<feature type="chain" id="PRO_5045990306" evidence="6">
    <location>
        <begin position="22"/>
        <end position="537"/>
    </location>
</feature>
<feature type="domain" description="RagB/SusD" evidence="7">
    <location>
        <begin position="292"/>
        <end position="537"/>
    </location>
</feature>
<evidence type="ECO:0000259" key="7">
    <source>
        <dbReference type="Pfam" id="PF07980"/>
    </source>
</evidence>
<dbReference type="RefSeq" id="WP_191710234.1">
    <property type="nucleotide sequence ID" value="NZ_JACSPQ010000006.1"/>
</dbReference>
<comment type="caution">
    <text evidence="9">The sequence shown here is derived from an EMBL/GenBank/DDBJ whole genome shotgun (WGS) entry which is preliminary data.</text>
</comment>
<dbReference type="PROSITE" id="PS51257">
    <property type="entry name" value="PROKAR_LIPOPROTEIN"/>
    <property type="match status" value="1"/>
</dbReference>
<keyword evidence="4" id="KW-0472">Membrane</keyword>
<evidence type="ECO:0000256" key="3">
    <source>
        <dbReference type="ARBA" id="ARBA00022729"/>
    </source>
</evidence>
<comment type="subcellular location">
    <subcellularLocation>
        <location evidence="1">Cell outer membrane</location>
    </subcellularLocation>
</comment>
<dbReference type="SUPFAM" id="SSF48452">
    <property type="entry name" value="TPR-like"/>
    <property type="match status" value="1"/>
</dbReference>
<reference evidence="9 10" key="1">
    <citation type="submission" date="2020-08" db="EMBL/GenBank/DDBJ databases">
        <title>A Genomic Blueprint of the Chicken Gut Microbiome.</title>
        <authorList>
            <person name="Gilroy R."/>
            <person name="Ravi A."/>
            <person name="Getino M."/>
            <person name="Pursley I."/>
            <person name="Horton D.L."/>
            <person name="Alikhan N.-F."/>
            <person name="Baker D."/>
            <person name="Gharbi K."/>
            <person name="Hall N."/>
            <person name="Watson M."/>
            <person name="Adriaenssens E.M."/>
            <person name="Foster-Nyarko E."/>
            <person name="Jarju S."/>
            <person name="Secka A."/>
            <person name="Antonio M."/>
            <person name="Oren A."/>
            <person name="Chaudhuri R."/>
            <person name="La Ragione R.M."/>
            <person name="Hildebrand F."/>
            <person name="Pallen M.J."/>
        </authorList>
    </citation>
    <scope>NUCLEOTIDE SEQUENCE [LARGE SCALE GENOMIC DNA]</scope>
    <source>
        <strain evidence="9 10">Sa1YUN3</strain>
    </source>
</reference>
<dbReference type="InterPro" id="IPR012944">
    <property type="entry name" value="SusD_RagB_dom"/>
</dbReference>
<dbReference type="Proteomes" id="UP000616346">
    <property type="component" value="Unassembled WGS sequence"/>
</dbReference>
<evidence type="ECO:0000256" key="6">
    <source>
        <dbReference type="SAM" id="SignalP"/>
    </source>
</evidence>
<evidence type="ECO:0000256" key="1">
    <source>
        <dbReference type="ARBA" id="ARBA00004442"/>
    </source>
</evidence>
<dbReference type="Pfam" id="PF07980">
    <property type="entry name" value="SusD_RagB"/>
    <property type="match status" value="1"/>
</dbReference>
<dbReference type="Pfam" id="PF14322">
    <property type="entry name" value="SusD-like_3"/>
    <property type="match status" value="1"/>
</dbReference>
<gene>
    <name evidence="9" type="ORF">H9626_08790</name>
</gene>
<evidence type="ECO:0000313" key="10">
    <source>
        <dbReference type="Proteomes" id="UP000616346"/>
    </source>
</evidence>
<protein>
    <submittedName>
        <fullName evidence="9">RagB/SusD family nutrient uptake outer membrane protein</fullName>
    </submittedName>
</protein>
<keyword evidence="10" id="KW-1185">Reference proteome</keyword>
<dbReference type="InterPro" id="IPR033985">
    <property type="entry name" value="SusD-like_N"/>
</dbReference>
<sequence length="537" mass="61018">MKTKYLKSILPAALLTFAASCTDLDVDIQSQYTEFPDSELASEARAANAYYAMRGPLSRDYNHAQSLSSDEVTPHSYGANDYYDNGRYTHMFLHSWTPDDPCIGYWETVAGGITTCNNLIAEFGDAENVAPTIASLRAVRAYYFFVLMDSYGDVPLLDHKLADDERIDRSPRADIARFIEKELLEVRDQLSEEVNASTYGMPTRWMADALLAKLYLNWAVYTCGDVTQYTPDLPNEKLNDLVAVCDEIIASGRFDLSDDYRSKFYPDNGYQIRDFIYAMPFDRETQQGMTYARWWTHRSGNIGFYGVDLPSSVGGIFGVTPDFLDLFCLTNDERNETIIGGPLYVRDPYTYEETDTPWMVDGQQVVLTRDIPLNPVDEIMGVDNTPHGGRSVGYRSIKFYMDLQTTAAQSRSQSNDVPIFRYADVLLMKAEAILRGATATNGDTPMSLINQIRDYVGAEEKVTDSVTLDDLLDERGREFADESWRRNDLIRFGKFEDDWGWKHIINPAAKTQLYRRIFPIPTGVMNTNTNWEQNPGY</sequence>
<proteinExistence type="inferred from homology"/>
<evidence type="ECO:0000259" key="8">
    <source>
        <dbReference type="Pfam" id="PF14322"/>
    </source>
</evidence>
<feature type="signal peptide" evidence="6">
    <location>
        <begin position="1"/>
        <end position="21"/>
    </location>
</feature>
<name>A0ABR8VCF3_9BACT</name>
<dbReference type="Gene3D" id="1.25.40.390">
    <property type="match status" value="1"/>
</dbReference>
<evidence type="ECO:0000256" key="4">
    <source>
        <dbReference type="ARBA" id="ARBA00023136"/>
    </source>
</evidence>
<dbReference type="InterPro" id="IPR011990">
    <property type="entry name" value="TPR-like_helical_dom_sf"/>
</dbReference>
<accession>A0ABR8VCF3</accession>
<comment type="similarity">
    <text evidence="2">Belongs to the SusD family.</text>
</comment>
<keyword evidence="5" id="KW-0998">Cell outer membrane</keyword>
<evidence type="ECO:0000313" key="9">
    <source>
        <dbReference type="EMBL" id="MBD8002306.1"/>
    </source>
</evidence>
<evidence type="ECO:0000256" key="5">
    <source>
        <dbReference type="ARBA" id="ARBA00023237"/>
    </source>
</evidence>
<feature type="domain" description="SusD-like N-terminal" evidence="8">
    <location>
        <begin position="39"/>
        <end position="216"/>
    </location>
</feature>
<organism evidence="9 10">
    <name type="scientific">Phocaeicola faecium</name>
    <dbReference type="NCBI Taxonomy" id="2762213"/>
    <lineage>
        <taxon>Bacteria</taxon>
        <taxon>Pseudomonadati</taxon>
        <taxon>Bacteroidota</taxon>
        <taxon>Bacteroidia</taxon>
        <taxon>Bacteroidales</taxon>
        <taxon>Bacteroidaceae</taxon>
        <taxon>Phocaeicola</taxon>
    </lineage>
</organism>
<keyword evidence="3 6" id="KW-0732">Signal</keyword>
<dbReference type="EMBL" id="JACSPQ010000006">
    <property type="protein sequence ID" value="MBD8002306.1"/>
    <property type="molecule type" value="Genomic_DNA"/>
</dbReference>